<protein>
    <submittedName>
        <fullName evidence="1">Uncharacterized protein</fullName>
    </submittedName>
</protein>
<name>A0A3M9NPP7_9BACT</name>
<gene>
    <name evidence="1" type="ORF">EFY79_00235</name>
</gene>
<evidence type="ECO:0000313" key="2">
    <source>
        <dbReference type="Proteomes" id="UP000267223"/>
    </source>
</evidence>
<dbReference type="NCBIfam" id="NF047658">
    <property type="entry name" value="HYC_CC_PP"/>
    <property type="match status" value="1"/>
</dbReference>
<keyword evidence="2" id="KW-1185">Reference proteome</keyword>
<accession>A0A3M9NPP7</accession>
<dbReference type="AlphaFoldDB" id="A0A3M9NPP7"/>
<dbReference type="RefSeq" id="WP_123118663.1">
    <property type="nucleotide sequence ID" value="NZ_RJJR01000001.1"/>
</dbReference>
<evidence type="ECO:0000313" key="1">
    <source>
        <dbReference type="EMBL" id="RNI39772.1"/>
    </source>
</evidence>
<comment type="caution">
    <text evidence="1">The sequence shown here is derived from an EMBL/GenBank/DDBJ whole genome shotgun (WGS) entry which is preliminary data.</text>
</comment>
<dbReference type="Pfam" id="PF26622">
    <property type="entry name" value="DUF8199"/>
    <property type="match status" value="1"/>
</dbReference>
<dbReference type="InterPro" id="IPR058512">
    <property type="entry name" value="DUF8199"/>
</dbReference>
<dbReference type="OrthoDB" id="676308at2"/>
<dbReference type="EMBL" id="RJJR01000001">
    <property type="protein sequence ID" value="RNI39772.1"/>
    <property type="molecule type" value="Genomic_DNA"/>
</dbReference>
<sequence>MKKIFAILLLSIYSLSTLGLSLKSFYCCGNLKSVTVTLSQNEHQKCSKADNTGDCCKTKYQLFKVKDNHFAADHISNPVKHFIELNLFTSSSQVINYPSQGIIIENKSNAPPLIYSVPNYIFNCVFRI</sequence>
<organism evidence="1 2">
    <name type="scientific">Hanamia caeni</name>
    <dbReference type="NCBI Taxonomy" id="2294116"/>
    <lineage>
        <taxon>Bacteria</taxon>
        <taxon>Pseudomonadati</taxon>
        <taxon>Bacteroidota</taxon>
        <taxon>Chitinophagia</taxon>
        <taxon>Chitinophagales</taxon>
        <taxon>Chitinophagaceae</taxon>
        <taxon>Hanamia</taxon>
    </lineage>
</organism>
<dbReference type="Proteomes" id="UP000267223">
    <property type="component" value="Unassembled WGS sequence"/>
</dbReference>
<proteinExistence type="predicted"/>
<reference evidence="1 2" key="1">
    <citation type="submission" date="2018-11" db="EMBL/GenBank/DDBJ databases">
        <title>Draft genome sequence of Ferruginibacter sp. BO-59.</title>
        <authorList>
            <person name="Im W.T."/>
        </authorList>
    </citation>
    <scope>NUCLEOTIDE SEQUENCE [LARGE SCALE GENOMIC DNA]</scope>
    <source>
        <strain evidence="1 2">BO-59</strain>
    </source>
</reference>
<dbReference type="InterPro" id="IPR058060">
    <property type="entry name" value="HYC_CC_PP"/>
</dbReference>